<dbReference type="EMBL" id="BAABKK010000009">
    <property type="protein sequence ID" value="GAA5192132.1"/>
    <property type="molecule type" value="Genomic_DNA"/>
</dbReference>
<proteinExistence type="predicted"/>
<gene>
    <name evidence="1" type="ORF">GCM10023346_13480</name>
</gene>
<accession>A0ABP9S6V5</accession>
<name>A0ABP9S6V5_9MICC</name>
<organism evidence="1 2">
    <name type="scientific">Arthrobacter gyeryongensis</name>
    <dbReference type="NCBI Taxonomy" id="1650592"/>
    <lineage>
        <taxon>Bacteria</taxon>
        <taxon>Bacillati</taxon>
        <taxon>Actinomycetota</taxon>
        <taxon>Actinomycetes</taxon>
        <taxon>Micrococcales</taxon>
        <taxon>Micrococcaceae</taxon>
        <taxon>Arthrobacter</taxon>
    </lineage>
</organism>
<reference evidence="2" key="1">
    <citation type="journal article" date="2019" name="Int. J. Syst. Evol. Microbiol.">
        <title>The Global Catalogue of Microorganisms (GCM) 10K type strain sequencing project: providing services to taxonomists for standard genome sequencing and annotation.</title>
        <authorList>
            <consortium name="The Broad Institute Genomics Platform"/>
            <consortium name="The Broad Institute Genome Sequencing Center for Infectious Disease"/>
            <person name="Wu L."/>
            <person name="Ma J."/>
        </authorList>
    </citation>
    <scope>NUCLEOTIDE SEQUENCE [LARGE SCALE GENOMIC DNA]</scope>
    <source>
        <strain evidence="2">JCM 18514</strain>
    </source>
</reference>
<sequence length="95" mass="10293">MNERLILDLQFVAEHLERGASLAETRLNNREAGTKVAGLKPLITHLGVADQCPELDDVTIDLAEQVDNTVMDVDVNELLGSGVEHGPDRLAGPNH</sequence>
<evidence type="ECO:0000313" key="1">
    <source>
        <dbReference type="EMBL" id="GAA5192132.1"/>
    </source>
</evidence>
<protein>
    <submittedName>
        <fullName evidence="1">Uncharacterized protein</fullName>
    </submittedName>
</protein>
<evidence type="ECO:0000313" key="2">
    <source>
        <dbReference type="Proteomes" id="UP001500200"/>
    </source>
</evidence>
<dbReference type="RefSeq" id="WP_345448509.1">
    <property type="nucleotide sequence ID" value="NZ_BAABKK010000009.1"/>
</dbReference>
<keyword evidence="2" id="KW-1185">Reference proteome</keyword>
<dbReference type="Proteomes" id="UP001500200">
    <property type="component" value="Unassembled WGS sequence"/>
</dbReference>
<comment type="caution">
    <text evidence="1">The sequence shown here is derived from an EMBL/GenBank/DDBJ whole genome shotgun (WGS) entry which is preliminary data.</text>
</comment>